<organism evidence="4 5">
    <name type="scientific">Shimia abyssi</name>
    <dbReference type="NCBI Taxonomy" id="1662395"/>
    <lineage>
        <taxon>Bacteria</taxon>
        <taxon>Pseudomonadati</taxon>
        <taxon>Pseudomonadota</taxon>
        <taxon>Alphaproteobacteria</taxon>
        <taxon>Rhodobacterales</taxon>
        <taxon>Roseobacteraceae</taxon>
    </lineage>
</organism>
<evidence type="ECO:0000313" key="4">
    <source>
        <dbReference type="EMBL" id="PSL20585.1"/>
    </source>
</evidence>
<name>A0A2P8FFT9_9RHOB</name>
<dbReference type="EMBL" id="PYGJ01000003">
    <property type="protein sequence ID" value="PSL20585.1"/>
    <property type="molecule type" value="Genomic_DNA"/>
</dbReference>
<feature type="domain" description="Rcc01698-like C-terminal" evidence="2">
    <location>
        <begin position="334"/>
        <end position="434"/>
    </location>
</feature>
<evidence type="ECO:0000313" key="5">
    <source>
        <dbReference type="Proteomes" id="UP000240418"/>
    </source>
</evidence>
<feature type="domain" description="DUF7742" evidence="3">
    <location>
        <begin position="592"/>
        <end position="677"/>
    </location>
</feature>
<dbReference type="AlphaFoldDB" id="A0A2P8FFT9"/>
<keyword evidence="5" id="KW-1185">Reference proteome</keyword>
<comment type="caution">
    <text evidence="4">The sequence shown here is derived from an EMBL/GenBank/DDBJ whole genome shotgun (WGS) entry which is preliminary data.</text>
</comment>
<dbReference type="Proteomes" id="UP000240418">
    <property type="component" value="Unassembled WGS sequence"/>
</dbReference>
<protein>
    <submittedName>
        <fullName evidence="4">Putative tail protein</fullName>
    </submittedName>
</protein>
<dbReference type="Pfam" id="PF13550">
    <property type="entry name" value="Phage-tail_3"/>
    <property type="match status" value="1"/>
</dbReference>
<dbReference type="InterPro" id="IPR056490">
    <property type="entry name" value="Rcc01698_C"/>
</dbReference>
<dbReference type="InterPro" id="IPR032876">
    <property type="entry name" value="J_dom"/>
</dbReference>
<gene>
    <name evidence="4" type="ORF">CLV88_103232</name>
</gene>
<feature type="domain" description="Tip attachment protein J" evidence="1">
    <location>
        <begin position="80"/>
        <end position="243"/>
    </location>
</feature>
<evidence type="ECO:0000259" key="3">
    <source>
        <dbReference type="Pfam" id="PF24891"/>
    </source>
</evidence>
<reference evidence="4 5" key="1">
    <citation type="submission" date="2018-03" db="EMBL/GenBank/DDBJ databases">
        <title>Genomic Encyclopedia of Archaeal and Bacterial Type Strains, Phase II (KMG-II): from individual species to whole genera.</title>
        <authorList>
            <person name="Goeker M."/>
        </authorList>
    </citation>
    <scope>NUCLEOTIDE SEQUENCE [LARGE SCALE GENOMIC DNA]</scope>
    <source>
        <strain evidence="4 5">DSM 100673</strain>
    </source>
</reference>
<evidence type="ECO:0000259" key="2">
    <source>
        <dbReference type="Pfam" id="PF23666"/>
    </source>
</evidence>
<proteinExistence type="predicted"/>
<dbReference type="Pfam" id="PF24891">
    <property type="entry name" value="DUF7742"/>
    <property type="match status" value="1"/>
</dbReference>
<dbReference type="InterPro" id="IPR056644">
    <property type="entry name" value="DUF7742"/>
</dbReference>
<evidence type="ECO:0000259" key="1">
    <source>
        <dbReference type="Pfam" id="PF13550"/>
    </source>
</evidence>
<sequence>MIDVTRSHVWAWDARPFPHFPHNLTVWSDGENYRAGHWINGRSGNRTLESVVSEICKRAGVDTFDASQLIGVVNGYVHDEVSDARSALQPLMVAYGFDAIERNGCILFRMRGTSDPVDLEVDSVAVSSSNSEIIAKDREANVEIAGRLRLNFVQAGGAFEAISEEAIDSAELTNSVAASEMPLVLSRGEGRQILERWLAEAKVGRERVKFSLPPSKFGLGAGDVVALKGDGQIDQLYRIDRVEQGDSQLVEGLAIEPSVYEKTDLTEELPRASAYVPPVPVTSLFMDLPLLTGDEVPHAPHIAVTAKPWPGSVAVYDSATDSDYALNKIINSRAIMGVTETPLLAARPGLFDNGTELQVKMISGNLQGVSQEQLFSGRNLMAIGDGANGSWELFQFEEAQLVGPGQYLLSKRLRGQLGSDAGMPDVWPTGSWVVLVDGNIEQIDLSAASRNIARNFRIGSARQSLDHSSYRNSSEAFAGIGLRPYSPVHLQASRATNGDVALNWIRRSRIDGDSWEFPEIPLSEETEQYLVRISKYGSVLRETTVSSPSWLYLHSEQLSDGASDAFDVEVAQVSARFGPGAFGKLEVSWMWRVLAGDIVAVARWLQTLPQGQRAQAVEDVIERASAAHKFFRRFGRSHPDWGNGSLYGAITMPGAGPEPSFSNVEYCRSTALVLMKLTQFREFSAGR</sequence>
<dbReference type="Pfam" id="PF23666">
    <property type="entry name" value="Rcc01698_C"/>
    <property type="match status" value="1"/>
</dbReference>
<accession>A0A2P8FFT9</accession>